<dbReference type="GO" id="GO:0016020">
    <property type="term" value="C:membrane"/>
    <property type="evidence" value="ECO:0007669"/>
    <property type="project" value="GOC"/>
</dbReference>
<dbReference type="SUPFAM" id="SSF56300">
    <property type="entry name" value="Metallo-dependent phosphatases"/>
    <property type="match status" value="1"/>
</dbReference>
<dbReference type="EMBL" id="UOET01000370">
    <property type="protein sequence ID" value="VAW29467.1"/>
    <property type="molecule type" value="Genomic_DNA"/>
</dbReference>
<dbReference type="GO" id="GO:0008758">
    <property type="term" value="F:UDP-2,3-diacylglucosamine hydrolase activity"/>
    <property type="evidence" value="ECO:0007669"/>
    <property type="project" value="TreeGrafter"/>
</dbReference>
<proteinExistence type="predicted"/>
<sequence>MENNTKDFSIALSHTGELSDIAANNHFKLYLCGHTHGGQICLPGGIPIISHQKGRRERVRGLWYEKDMKGYTSSGTGVSGIPLRFNCPPEITLFELVREAPAPA</sequence>
<keyword evidence="2" id="KW-0378">Hydrolase</keyword>
<accession>A0A3B0UVT3</accession>
<keyword evidence="1" id="KW-0479">Metal-binding</keyword>
<dbReference type="InterPro" id="IPR051158">
    <property type="entry name" value="Metallophosphoesterase_sf"/>
</dbReference>
<dbReference type="AlphaFoldDB" id="A0A3B0UVT3"/>
<dbReference type="GO" id="GO:0046872">
    <property type="term" value="F:metal ion binding"/>
    <property type="evidence" value="ECO:0007669"/>
    <property type="project" value="UniProtKB-KW"/>
</dbReference>
<dbReference type="GO" id="GO:0009245">
    <property type="term" value="P:lipid A biosynthetic process"/>
    <property type="evidence" value="ECO:0007669"/>
    <property type="project" value="TreeGrafter"/>
</dbReference>
<protein>
    <recommendedName>
        <fullName evidence="4">Phosphoesterase</fullName>
    </recommendedName>
</protein>
<gene>
    <name evidence="3" type="ORF">MNBD_BACTEROID07-1391</name>
</gene>
<evidence type="ECO:0008006" key="4">
    <source>
        <dbReference type="Google" id="ProtNLM"/>
    </source>
</evidence>
<evidence type="ECO:0000256" key="1">
    <source>
        <dbReference type="ARBA" id="ARBA00022723"/>
    </source>
</evidence>
<evidence type="ECO:0000313" key="3">
    <source>
        <dbReference type="EMBL" id="VAW29467.1"/>
    </source>
</evidence>
<reference evidence="3" key="1">
    <citation type="submission" date="2018-06" db="EMBL/GenBank/DDBJ databases">
        <authorList>
            <person name="Zhirakovskaya E."/>
        </authorList>
    </citation>
    <scope>NUCLEOTIDE SEQUENCE</scope>
</reference>
<organism evidence="3">
    <name type="scientific">hydrothermal vent metagenome</name>
    <dbReference type="NCBI Taxonomy" id="652676"/>
    <lineage>
        <taxon>unclassified sequences</taxon>
        <taxon>metagenomes</taxon>
        <taxon>ecological metagenomes</taxon>
    </lineage>
</organism>
<dbReference type="InterPro" id="IPR029052">
    <property type="entry name" value="Metallo-depent_PP-like"/>
</dbReference>
<dbReference type="PANTHER" id="PTHR31302:SF31">
    <property type="entry name" value="PHOSPHODIESTERASE YAEI"/>
    <property type="match status" value="1"/>
</dbReference>
<dbReference type="PANTHER" id="PTHR31302">
    <property type="entry name" value="TRANSMEMBRANE PROTEIN WITH METALLOPHOSPHOESTERASE DOMAIN-RELATED"/>
    <property type="match status" value="1"/>
</dbReference>
<evidence type="ECO:0000256" key="2">
    <source>
        <dbReference type="ARBA" id="ARBA00022801"/>
    </source>
</evidence>
<name>A0A3B0UVT3_9ZZZZ</name>